<evidence type="ECO:0000256" key="1">
    <source>
        <dbReference type="ARBA" id="ARBA00022553"/>
    </source>
</evidence>
<feature type="modified residue" description="4-aspartylphosphate" evidence="5">
    <location>
        <position position="54"/>
    </location>
</feature>
<comment type="caution">
    <text evidence="8">The sequence shown here is derived from an EMBL/GenBank/DDBJ whole genome shotgun (WGS) entry which is preliminary data.</text>
</comment>
<dbReference type="InterPro" id="IPR011006">
    <property type="entry name" value="CheY-like_superfamily"/>
</dbReference>
<dbReference type="PROSITE" id="PS50043">
    <property type="entry name" value="HTH_LUXR_2"/>
    <property type="match status" value="1"/>
</dbReference>
<dbReference type="Pfam" id="PF00196">
    <property type="entry name" value="GerE"/>
    <property type="match status" value="1"/>
</dbReference>
<dbReference type="Pfam" id="PF00072">
    <property type="entry name" value="Response_reg"/>
    <property type="match status" value="1"/>
</dbReference>
<keyword evidence="2" id="KW-0805">Transcription regulation</keyword>
<proteinExistence type="predicted"/>
<dbReference type="PANTHER" id="PTHR43214">
    <property type="entry name" value="TWO-COMPONENT RESPONSE REGULATOR"/>
    <property type="match status" value="1"/>
</dbReference>
<accession>A0A561B7Q6</accession>
<dbReference type="InterPro" id="IPR058245">
    <property type="entry name" value="NreC/VraR/RcsB-like_REC"/>
</dbReference>
<evidence type="ECO:0000256" key="5">
    <source>
        <dbReference type="PROSITE-ProRule" id="PRU00169"/>
    </source>
</evidence>
<keyword evidence="3" id="KW-0238">DNA-binding</keyword>
<dbReference type="InterPro" id="IPR039420">
    <property type="entry name" value="WalR-like"/>
</dbReference>
<dbReference type="PANTHER" id="PTHR43214:SF24">
    <property type="entry name" value="TRANSCRIPTIONAL REGULATORY PROTEIN NARL-RELATED"/>
    <property type="match status" value="1"/>
</dbReference>
<dbReference type="InterPro" id="IPR000792">
    <property type="entry name" value="Tscrpt_reg_LuxR_C"/>
</dbReference>
<name>A0A561B7Q6_9ACTN</name>
<dbReference type="InterPro" id="IPR001789">
    <property type="entry name" value="Sig_transdc_resp-reg_receiver"/>
</dbReference>
<dbReference type="Gene3D" id="3.40.50.2300">
    <property type="match status" value="1"/>
</dbReference>
<dbReference type="GO" id="GO:0003677">
    <property type="term" value="F:DNA binding"/>
    <property type="evidence" value="ECO:0007669"/>
    <property type="project" value="UniProtKB-KW"/>
</dbReference>
<organism evidence="8 9">
    <name type="scientific">Kribbella amoyensis</name>
    <dbReference type="NCBI Taxonomy" id="996641"/>
    <lineage>
        <taxon>Bacteria</taxon>
        <taxon>Bacillati</taxon>
        <taxon>Actinomycetota</taxon>
        <taxon>Actinomycetes</taxon>
        <taxon>Propionibacteriales</taxon>
        <taxon>Kribbellaceae</taxon>
        <taxon>Kribbella</taxon>
    </lineage>
</organism>
<evidence type="ECO:0000256" key="3">
    <source>
        <dbReference type="ARBA" id="ARBA00023125"/>
    </source>
</evidence>
<protein>
    <submittedName>
        <fullName evidence="8">LuxR family two component transcriptional regulator</fullName>
    </submittedName>
</protein>
<feature type="domain" description="Response regulatory" evidence="7">
    <location>
        <begin position="3"/>
        <end position="119"/>
    </location>
</feature>
<dbReference type="CDD" id="cd06170">
    <property type="entry name" value="LuxR_C_like"/>
    <property type="match status" value="1"/>
</dbReference>
<evidence type="ECO:0000256" key="2">
    <source>
        <dbReference type="ARBA" id="ARBA00023015"/>
    </source>
</evidence>
<dbReference type="Proteomes" id="UP000318380">
    <property type="component" value="Unassembled WGS sequence"/>
</dbReference>
<dbReference type="GO" id="GO:0000160">
    <property type="term" value="P:phosphorelay signal transduction system"/>
    <property type="evidence" value="ECO:0007669"/>
    <property type="project" value="InterPro"/>
</dbReference>
<evidence type="ECO:0000259" key="6">
    <source>
        <dbReference type="PROSITE" id="PS50043"/>
    </source>
</evidence>
<feature type="domain" description="HTH luxR-type" evidence="6">
    <location>
        <begin position="145"/>
        <end position="210"/>
    </location>
</feature>
<keyword evidence="9" id="KW-1185">Reference proteome</keyword>
<dbReference type="SMART" id="SM00448">
    <property type="entry name" value="REC"/>
    <property type="match status" value="1"/>
</dbReference>
<dbReference type="CDD" id="cd17535">
    <property type="entry name" value="REC_NarL-like"/>
    <property type="match status" value="1"/>
</dbReference>
<sequence>MIRVLVADDHPVFRRGLVGVLAEESDVEVVAEAGDGDAAIAKVGELRPDVVLMDLHMAGTGGIAATRQLTDDAPEVAVLVLTMLDDEESVHAALQAGARGYLVKGASGDLILEAVRAVAAGEAVFGADIAGLVLGRLTAERRAARAGPFPMLTDREEEILTLIAHGRSNPEIARHLVVSDKTVRNHITNIFAKLGVPDRAQAIVRARDAGLA</sequence>
<evidence type="ECO:0000313" key="9">
    <source>
        <dbReference type="Proteomes" id="UP000318380"/>
    </source>
</evidence>
<evidence type="ECO:0000313" key="8">
    <source>
        <dbReference type="EMBL" id="TWD74839.1"/>
    </source>
</evidence>
<gene>
    <name evidence="8" type="ORF">FB561_6273</name>
</gene>
<evidence type="ECO:0000259" key="7">
    <source>
        <dbReference type="PROSITE" id="PS50110"/>
    </source>
</evidence>
<dbReference type="SUPFAM" id="SSF52172">
    <property type="entry name" value="CheY-like"/>
    <property type="match status" value="1"/>
</dbReference>
<dbReference type="SUPFAM" id="SSF46894">
    <property type="entry name" value="C-terminal effector domain of the bipartite response regulators"/>
    <property type="match status" value="1"/>
</dbReference>
<dbReference type="AlphaFoldDB" id="A0A561B7Q6"/>
<evidence type="ECO:0000256" key="4">
    <source>
        <dbReference type="ARBA" id="ARBA00023163"/>
    </source>
</evidence>
<reference evidence="8 9" key="1">
    <citation type="submission" date="2019-06" db="EMBL/GenBank/DDBJ databases">
        <title>Sequencing the genomes of 1000 actinobacteria strains.</title>
        <authorList>
            <person name="Klenk H.-P."/>
        </authorList>
    </citation>
    <scope>NUCLEOTIDE SEQUENCE [LARGE SCALE GENOMIC DNA]</scope>
    <source>
        <strain evidence="8 9">DSM 24683</strain>
    </source>
</reference>
<dbReference type="PROSITE" id="PS50110">
    <property type="entry name" value="RESPONSE_REGULATORY"/>
    <property type="match status" value="1"/>
</dbReference>
<dbReference type="InterPro" id="IPR016032">
    <property type="entry name" value="Sig_transdc_resp-reg_C-effctor"/>
</dbReference>
<dbReference type="RefSeq" id="WP_238335235.1">
    <property type="nucleotide sequence ID" value="NZ_VIVK01000002.1"/>
</dbReference>
<dbReference type="PRINTS" id="PR00038">
    <property type="entry name" value="HTHLUXR"/>
</dbReference>
<dbReference type="GO" id="GO:0006355">
    <property type="term" value="P:regulation of DNA-templated transcription"/>
    <property type="evidence" value="ECO:0007669"/>
    <property type="project" value="InterPro"/>
</dbReference>
<keyword evidence="4" id="KW-0804">Transcription</keyword>
<dbReference type="PROSITE" id="PS00622">
    <property type="entry name" value="HTH_LUXR_1"/>
    <property type="match status" value="1"/>
</dbReference>
<keyword evidence="1 5" id="KW-0597">Phosphoprotein</keyword>
<dbReference type="SMART" id="SM00421">
    <property type="entry name" value="HTH_LUXR"/>
    <property type="match status" value="1"/>
</dbReference>
<dbReference type="EMBL" id="VIVK01000002">
    <property type="protein sequence ID" value="TWD74839.1"/>
    <property type="molecule type" value="Genomic_DNA"/>
</dbReference>